<evidence type="ECO:0000259" key="3">
    <source>
        <dbReference type="Pfam" id="PF19289"/>
    </source>
</evidence>
<gene>
    <name evidence="5" type="ORF">J2851_004638</name>
</gene>
<dbReference type="Pfam" id="PF19289">
    <property type="entry name" value="PmbA_TldD_3rd"/>
    <property type="match status" value="1"/>
</dbReference>
<accession>A0ABS4SQJ4</accession>
<organism evidence="5 6">
    <name type="scientific">Azospirillum rugosum</name>
    <dbReference type="NCBI Taxonomy" id="416170"/>
    <lineage>
        <taxon>Bacteria</taxon>
        <taxon>Pseudomonadati</taxon>
        <taxon>Pseudomonadota</taxon>
        <taxon>Alphaproteobacteria</taxon>
        <taxon>Rhodospirillales</taxon>
        <taxon>Azospirillaceae</taxon>
        <taxon>Azospirillum</taxon>
    </lineage>
</organism>
<comment type="caution">
    <text evidence="5">The sequence shown here is derived from an EMBL/GenBank/DDBJ whole genome shotgun (WGS) entry which is preliminary data.</text>
</comment>
<feature type="domain" description="Metalloprotease TldD/E C-terminal" evidence="3">
    <location>
        <begin position="235"/>
        <end position="450"/>
    </location>
</feature>
<protein>
    <submittedName>
        <fullName evidence="5">PmbA protein</fullName>
    </submittedName>
</protein>
<dbReference type="Gene3D" id="3.30.2290.10">
    <property type="entry name" value="PmbA/TldD superfamily"/>
    <property type="match status" value="1"/>
</dbReference>
<evidence type="ECO:0000259" key="2">
    <source>
        <dbReference type="Pfam" id="PF01523"/>
    </source>
</evidence>
<dbReference type="RefSeq" id="WP_209769151.1">
    <property type="nucleotide sequence ID" value="NZ_JAGINP010000018.1"/>
</dbReference>
<dbReference type="Pfam" id="PF19290">
    <property type="entry name" value="PmbA_TldD_2nd"/>
    <property type="match status" value="1"/>
</dbReference>
<name>A0ABS4SQJ4_9PROT</name>
<dbReference type="InterPro" id="IPR047657">
    <property type="entry name" value="PmbA"/>
</dbReference>
<keyword evidence="6" id="KW-1185">Reference proteome</keyword>
<dbReference type="InterPro" id="IPR045569">
    <property type="entry name" value="Metalloprtase-TldD/E_C"/>
</dbReference>
<dbReference type="InterPro" id="IPR002510">
    <property type="entry name" value="Metalloprtase-TldD/E_N"/>
</dbReference>
<reference evidence="5 6" key="1">
    <citation type="submission" date="2021-03" db="EMBL/GenBank/DDBJ databases">
        <title>Genomic Encyclopedia of Type Strains, Phase III (KMG-III): the genomes of soil and plant-associated and newly described type strains.</title>
        <authorList>
            <person name="Whitman W."/>
        </authorList>
    </citation>
    <scope>NUCLEOTIDE SEQUENCE [LARGE SCALE GENOMIC DNA]</scope>
    <source>
        <strain evidence="5 6">IMMIB AFH-6</strain>
    </source>
</reference>
<dbReference type="InterPro" id="IPR045570">
    <property type="entry name" value="Metalloprtase-TldD/E_cen_dom"/>
</dbReference>
<evidence type="ECO:0000313" key="6">
    <source>
        <dbReference type="Proteomes" id="UP000781958"/>
    </source>
</evidence>
<dbReference type="Pfam" id="PF01523">
    <property type="entry name" value="PmbA_TldD_1st"/>
    <property type="match status" value="1"/>
</dbReference>
<feature type="domain" description="Metalloprotease TldD/E N-terminal" evidence="2">
    <location>
        <begin position="30"/>
        <end position="94"/>
    </location>
</feature>
<dbReference type="EMBL" id="JAGINP010000018">
    <property type="protein sequence ID" value="MBP2294842.1"/>
    <property type="molecule type" value="Genomic_DNA"/>
</dbReference>
<evidence type="ECO:0000313" key="5">
    <source>
        <dbReference type="EMBL" id="MBP2294842.1"/>
    </source>
</evidence>
<proteinExistence type="inferred from homology"/>
<comment type="similarity">
    <text evidence="1">Belongs to the peptidase U62 family.</text>
</comment>
<dbReference type="SUPFAM" id="SSF111283">
    <property type="entry name" value="Putative modulator of DNA gyrase, PmbA/TldD"/>
    <property type="match status" value="1"/>
</dbReference>
<evidence type="ECO:0000256" key="1">
    <source>
        <dbReference type="ARBA" id="ARBA00005836"/>
    </source>
</evidence>
<dbReference type="Proteomes" id="UP000781958">
    <property type="component" value="Unassembled WGS sequence"/>
</dbReference>
<sequence length="451" mass="48047">MPVSTTSQSDVLNLLEDLIRKAKGAGADAADAVLFDSASLSLSQRLGKTEKLERSESGDLGLRVFVGKRQAIVSSTDRSAKALDELVERAVAMARVVPEDPFTGLADPDQLAREFPDLDVLDLSEPTAEILIERARIAEETALAVEGVTNSEGADASWSRSTIAIAASNGFKGSYGVSRQSLSVSVLAGTGTGMERDYDYDSKVYGADLRDPAAIGREAGERSVRRLNPRRVKSCKVPVVFDPRASRGILGHLTGAISGPSIARGTSFLKDKMGQQIFAAGITIVDDPHVKRGLRSRPFDAEGIATSRRNLIEDGRLTTWLLDLRSSRQLGLSTTGHAARGTSGPPGPAPANVYMAPGAKSRDDLLAEIKDGFYVTELMGMGVNGVTGDYSRGAAGYWIENGQLAYPVNELTIAGNLKDMFLNMEPASDLELRFGMDAPTVRIDGLTIAGM</sequence>
<dbReference type="InterPro" id="IPR035068">
    <property type="entry name" value="TldD/PmbA_N"/>
</dbReference>
<dbReference type="PANTHER" id="PTHR43421:SF1">
    <property type="entry name" value="METALLOPROTEASE PMBA"/>
    <property type="match status" value="1"/>
</dbReference>
<feature type="domain" description="Metalloprotease TldD/E central" evidence="4">
    <location>
        <begin position="123"/>
        <end position="227"/>
    </location>
</feature>
<dbReference type="PANTHER" id="PTHR43421">
    <property type="entry name" value="METALLOPROTEASE PMBA"/>
    <property type="match status" value="1"/>
</dbReference>
<evidence type="ECO:0000259" key="4">
    <source>
        <dbReference type="Pfam" id="PF19290"/>
    </source>
</evidence>
<dbReference type="InterPro" id="IPR036059">
    <property type="entry name" value="TldD/PmbA_sf"/>
</dbReference>